<dbReference type="PANTHER" id="PTHR19965:SF35">
    <property type="entry name" value="RNA ANNEALING PROTEIN YRA1"/>
    <property type="match status" value="1"/>
</dbReference>
<feature type="domain" description="RRM" evidence="4">
    <location>
        <begin position="128"/>
        <end position="205"/>
    </location>
</feature>
<dbReference type="Gramene" id="OBART03G12510.2">
    <property type="protein sequence ID" value="OBART03G12510.2"/>
    <property type="gene ID" value="OBART03G12510"/>
</dbReference>
<dbReference type="InterPro" id="IPR012677">
    <property type="entry name" value="Nucleotide-bd_a/b_plait_sf"/>
</dbReference>
<dbReference type="Proteomes" id="UP000026960">
    <property type="component" value="Chromosome 3"/>
</dbReference>
<dbReference type="AlphaFoldDB" id="A0A0D3FGW3"/>
<dbReference type="SMART" id="SM00360">
    <property type="entry name" value="RRM"/>
    <property type="match status" value="1"/>
</dbReference>
<dbReference type="PaxDb" id="65489-OBART03G12510.2"/>
<reference evidence="5" key="1">
    <citation type="journal article" date="2009" name="Rice">
        <title>De Novo Next Generation Sequencing of Plant Genomes.</title>
        <authorList>
            <person name="Rounsley S."/>
            <person name="Marri P.R."/>
            <person name="Yu Y."/>
            <person name="He R."/>
            <person name="Sisneros N."/>
            <person name="Goicoechea J.L."/>
            <person name="Lee S.J."/>
            <person name="Angelova A."/>
            <person name="Kudrna D."/>
            <person name="Luo M."/>
            <person name="Affourtit J."/>
            <person name="Desany B."/>
            <person name="Knight J."/>
            <person name="Niazi F."/>
            <person name="Egholm M."/>
            <person name="Wing R.A."/>
        </authorList>
    </citation>
    <scope>NUCLEOTIDE SEQUENCE [LARGE SCALE GENOMIC DNA]</scope>
    <source>
        <strain evidence="5">cv. IRGC 105608</strain>
    </source>
</reference>
<protein>
    <recommendedName>
        <fullName evidence="4">RRM domain-containing protein</fullName>
    </recommendedName>
</protein>
<sequence>MAETLDMTLDDIIKNTRRPTPRPAAAAARAAADLPLAAAAAGWGCWWWRRRRRGADEAALQEVGEQGGALPAAQGCGWMVGWFSHCGMTRSRPLNRRGSTTCTRMSRHFDRAGGSGGGGRVSAIETGTKLYISNLDFGVSTEDIKELFSELGDLKKYVIHYDRSGRSKGTAEVVFARRGDAVAAVKKYNNVQLDGKPMKIEILGTNTPTAAAALPANNGGYVRNVAKSAPRGGPAGLPQGRPRPRGGGRRRGGGGGSGGPGGSGGRRGKERSQPKSAEELDADLEKYHADAMQTN</sequence>
<dbReference type="SUPFAM" id="SSF54928">
    <property type="entry name" value="RNA-binding domain, RBD"/>
    <property type="match status" value="1"/>
</dbReference>
<dbReference type="InterPro" id="IPR051229">
    <property type="entry name" value="ALYREF_mRNA_export"/>
</dbReference>
<dbReference type="Pfam" id="PF00076">
    <property type="entry name" value="RRM_1"/>
    <property type="match status" value="1"/>
</dbReference>
<dbReference type="SMART" id="SM01218">
    <property type="entry name" value="FoP_duplication"/>
    <property type="match status" value="1"/>
</dbReference>
<feature type="compositionally biased region" description="Low complexity" evidence="3">
    <location>
        <begin position="230"/>
        <end position="240"/>
    </location>
</feature>
<accession>A0A0D3FGW3</accession>
<dbReference type="STRING" id="65489.A0A0D3FGW3"/>
<dbReference type="Pfam" id="PF13865">
    <property type="entry name" value="FoP_duplication"/>
    <property type="match status" value="1"/>
</dbReference>
<evidence type="ECO:0000313" key="5">
    <source>
        <dbReference type="EnsemblPlants" id="OBART03G12510.2"/>
    </source>
</evidence>
<feature type="region of interest" description="Disordered" evidence="3">
    <location>
        <begin position="223"/>
        <end position="295"/>
    </location>
</feature>
<reference evidence="5" key="2">
    <citation type="submission" date="2015-03" db="UniProtKB">
        <authorList>
            <consortium name="EnsemblPlants"/>
        </authorList>
    </citation>
    <scope>IDENTIFICATION</scope>
</reference>
<evidence type="ECO:0000259" key="4">
    <source>
        <dbReference type="PROSITE" id="PS50102"/>
    </source>
</evidence>
<dbReference type="InterPro" id="IPR000504">
    <property type="entry name" value="RRM_dom"/>
</dbReference>
<name>A0A0D3FGW3_9ORYZ</name>
<evidence type="ECO:0000256" key="1">
    <source>
        <dbReference type="ARBA" id="ARBA00022884"/>
    </source>
</evidence>
<dbReference type="GO" id="GO:0006406">
    <property type="term" value="P:mRNA export from nucleus"/>
    <property type="evidence" value="ECO:0007669"/>
    <property type="project" value="TreeGrafter"/>
</dbReference>
<feature type="region of interest" description="Disordered" evidence="3">
    <location>
        <begin position="94"/>
        <end position="120"/>
    </location>
</feature>
<feature type="compositionally biased region" description="Gly residues" evidence="3">
    <location>
        <begin position="253"/>
        <end position="265"/>
    </location>
</feature>
<dbReference type="PROSITE" id="PS50102">
    <property type="entry name" value="RRM"/>
    <property type="match status" value="1"/>
</dbReference>
<organism evidence="5">
    <name type="scientific">Oryza barthii</name>
    <dbReference type="NCBI Taxonomy" id="65489"/>
    <lineage>
        <taxon>Eukaryota</taxon>
        <taxon>Viridiplantae</taxon>
        <taxon>Streptophyta</taxon>
        <taxon>Embryophyta</taxon>
        <taxon>Tracheophyta</taxon>
        <taxon>Spermatophyta</taxon>
        <taxon>Magnoliopsida</taxon>
        <taxon>Liliopsida</taxon>
        <taxon>Poales</taxon>
        <taxon>Poaceae</taxon>
        <taxon>BOP clade</taxon>
        <taxon>Oryzoideae</taxon>
        <taxon>Oryzeae</taxon>
        <taxon>Oryzinae</taxon>
        <taxon>Oryza</taxon>
    </lineage>
</organism>
<dbReference type="InterPro" id="IPR035979">
    <property type="entry name" value="RBD_domain_sf"/>
</dbReference>
<evidence type="ECO:0000256" key="2">
    <source>
        <dbReference type="PROSITE-ProRule" id="PRU00176"/>
    </source>
</evidence>
<dbReference type="InterPro" id="IPR025715">
    <property type="entry name" value="FoP_C"/>
</dbReference>
<proteinExistence type="predicted"/>
<dbReference type="GO" id="GO:0005634">
    <property type="term" value="C:nucleus"/>
    <property type="evidence" value="ECO:0007669"/>
    <property type="project" value="TreeGrafter"/>
</dbReference>
<dbReference type="Gene3D" id="3.30.70.330">
    <property type="match status" value="1"/>
</dbReference>
<feature type="compositionally biased region" description="Basic residues" evidence="3">
    <location>
        <begin position="242"/>
        <end position="252"/>
    </location>
</feature>
<evidence type="ECO:0000256" key="3">
    <source>
        <dbReference type="SAM" id="MobiDB-lite"/>
    </source>
</evidence>
<dbReference type="EnsemblPlants" id="OBART03G12510.2">
    <property type="protein sequence ID" value="OBART03G12510.2"/>
    <property type="gene ID" value="OBART03G12510"/>
</dbReference>
<dbReference type="CDD" id="cd12680">
    <property type="entry name" value="RRM_THOC4"/>
    <property type="match status" value="1"/>
</dbReference>
<dbReference type="eggNOG" id="KOG0533">
    <property type="taxonomic scope" value="Eukaryota"/>
</dbReference>
<keyword evidence="1 2" id="KW-0694">RNA-binding</keyword>
<feature type="compositionally biased region" description="Basic and acidic residues" evidence="3">
    <location>
        <begin position="270"/>
        <end position="289"/>
    </location>
</feature>
<dbReference type="PANTHER" id="PTHR19965">
    <property type="entry name" value="RNA AND EXPORT FACTOR BINDING PROTEIN"/>
    <property type="match status" value="1"/>
</dbReference>
<evidence type="ECO:0000313" key="6">
    <source>
        <dbReference type="Proteomes" id="UP000026960"/>
    </source>
</evidence>
<dbReference type="GO" id="GO:0003729">
    <property type="term" value="F:mRNA binding"/>
    <property type="evidence" value="ECO:0007669"/>
    <property type="project" value="TreeGrafter"/>
</dbReference>
<keyword evidence="6" id="KW-1185">Reference proteome</keyword>